<name>A0ABW3J2Y3_9FLAO</name>
<evidence type="ECO:0000313" key="1">
    <source>
        <dbReference type="EMBL" id="MFD0984063.1"/>
    </source>
</evidence>
<dbReference type="Proteomes" id="UP001597051">
    <property type="component" value="Unassembled WGS sequence"/>
</dbReference>
<protein>
    <submittedName>
        <fullName evidence="1">Gliding motility-associated C-terminal domain-containing protein</fullName>
    </submittedName>
</protein>
<reference evidence="2" key="1">
    <citation type="journal article" date="2019" name="Int. J. Syst. Evol. Microbiol.">
        <title>The Global Catalogue of Microorganisms (GCM) 10K type strain sequencing project: providing services to taxonomists for standard genome sequencing and annotation.</title>
        <authorList>
            <consortium name="The Broad Institute Genomics Platform"/>
            <consortium name="The Broad Institute Genome Sequencing Center for Infectious Disease"/>
            <person name="Wu L."/>
            <person name="Ma J."/>
        </authorList>
    </citation>
    <scope>NUCLEOTIDE SEQUENCE [LARGE SCALE GENOMIC DNA]</scope>
    <source>
        <strain evidence="2">CECT 7649</strain>
    </source>
</reference>
<proteinExistence type="predicted"/>
<sequence length="447" mass="48347">TGLACYESATFNTTTCDWDVTGTQIIDKPVLADVLGQCTATAVIPSTTNNCGETIIGTPKNPLTYNIEGEYIITWVFESDDKTVSVTAIQNVIVKDTEAPIAPTLAPVRGQCSATVRTPSTTDACEGTIIGKTDDDVIYNAQGTYEITWTFTDSKGNSSTAKQTVIVDETNPPTAPILAPITGSCSVTATAPSITDGCSNNVIVGTTTDSLTYNEEGTFLITWTFDNGKGSVSAPQQVIVTATNTDTNGKPGYAECNADIDLYKQDDYPVLNSLLPEGTASGGTWIDEINPSSIVDVNGEQKFNPYQINTGNYDLKYVITDGACSNTVKVVLTVDDECVLLPACNFLVHNAFSPNGDNTNEVFIIENIDQTVCFPTNTVEIYNRWGVLVFETNQYDNNTRVFRGISEGRATVNKSAELPTGTYFYIIQYTDDKGETFKKDGYLYLTR</sequence>
<gene>
    <name evidence="1" type="ORF">ACFQ0S_06175</name>
</gene>
<dbReference type="InterPro" id="IPR013783">
    <property type="entry name" value="Ig-like_fold"/>
</dbReference>
<keyword evidence="2" id="KW-1185">Reference proteome</keyword>
<accession>A0ABW3J2Y3</accession>
<dbReference type="RefSeq" id="WP_379819068.1">
    <property type="nucleotide sequence ID" value="NZ_JBHTIZ010000014.1"/>
</dbReference>
<dbReference type="EMBL" id="JBHTIZ010000014">
    <property type="protein sequence ID" value="MFD0984063.1"/>
    <property type="molecule type" value="Genomic_DNA"/>
</dbReference>
<evidence type="ECO:0000313" key="2">
    <source>
        <dbReference type="Proteomes" id="UP001597051"/>
    </source>
</evidence>
<dbReference type="Pfam" id="PF13585">
    <property type="entry name" value="CHU_C"/>
    <property type="match status" value="1"/>
</dbReference>
<organism evidence="1 2">
    <name type="scientific">Flavobacterium myungsuense</name>
    <dbReference type="NCBI Taxonomy" id="651823"/>
    <lineage>
        <taxon>Bacteria</taxon>
        <taxon>Pseudomonadati</taxon>
        <taxon>Bacteroidota</taxon>
        <taxon>Flavobacteriia</taxon>
        <taxon>Flavobacteriales</taxon>
        <taxon>Flavobacteriaceae</taxon>
        <taxon>Flavobacterium</taxon>
    </lineage>
</organism>
<dbReference type="Gene3D" id="2.60.40.10">
    <property type="entry name" value="Immunoglobulins"/>
    <property type="match status" value="1"/>
</dbReference>
<feature type="non-terminal residue" evidence="1">
    <location>
        <position position="1"/>
    </location>
</feature>
<comment type="caution">
    <text evidence="1">The sequence shown here is derived from an EMBL/GenBank/DDBJ whole genome shotgun (WGS) entry which is preliminary data.</text>
</comment>